<evidence type="ECO:0000313" key="1">
    <source>
        <dbReference type="EMBL" id="GAA4609277.1"/>
    </source>
</evidence>
<accession>A0ABP8TN18</accession>
<protein>
    <submittedName>
        <fullName evidence="1">Uncharacterized protein</fullName>
    </submittedName>
</protein>
<dbReference type="RefSeq" id="WP_345355291.1">
    <property type="nucleotide sequence ID" value="NZ_BAABHJ010000008.1"/>
</dbReference>
<sequence length="46" mass="5203">MLVGDLQRIIEYPELGFAIAQQLSDQVTAAYHRPVDAGFDSRLLKR</sequence>
<keyword evidence="2" id="KW-1185">Reference proteome</keyword>
<name>A0ABP8TN18_9ACTN</name>
<dbReference type="EMBL" id="BAABHJ010000008">
    <property type="protein sequence ID" value="GAA4609277.1"/>
    <property type="molecule type" value="Genomic_DNA"/>
</dbReference>
<reference evidence="2" key="1">
    <citation type="journal article" date="2019" name="Int. J. Syst. Evol. Microbiol.">
        <title>The Global Catalogue of Microorganisms (GCM) 10K type strain sequencing project: providing services to taxonomists for standard genome sequencing and annotation.</title>
        <authorList>
            <consortium name="The Broad Institute Genomics Platform"/>
            <consortium name="The Broad Institute Genome Sequencing Center for Infectious Disease"/>
            <person name="Wu L."/>
            <person name="Ma J."/>
        </authorList>
    </citation>
    <scope>NUCLEOTIDE SEQUENCE [LARGE SCALE GENOMIC DNA]</scope>
    <source>
        <strain evidence="2">JCM 17938</strain>
    </source>
</reference>
<gene>
    <name evidence="1" type="ORF">GCM10023195_37240</name>
</gene>
<proteinExistence type="predicted"/>
<evidence type="ECO:0000313" key="2">
    <source>
        <dbReference type="Proteomes" id="UP001500212"/>
    </source>
</evidence>
<dbReference type="Proteomes" id="UP001500212">
    <property type="component" value="Unassembled WGS sequence"/>
</dbReference>
<comment type="caution">
    <text evidence="1">The sequence shown here is derived from an EMBL/GenBank/DDBJ whole genome shotgun (WGS) entry which is preliminary data.</text>
</comment>
<organism evidence="1 2">
    <name type="scientific">Actinoallomurus liliacearum</name>
    <dbReference type="NCBI Taxonomy" id="1080073"/>
    <lineage>
        <taxon>Bacteria</taxon>
        <taxon>Bacillati</taxon>
        <taxon>Actinomycetota</taxon>
        <taxon>Actinomycetes</taxon>
        <taxon>Streptosporangiales</taxon>
        <taxon>Thermomonosporaceae</taxon>
        <taxon>Actinoallomurus</taxon>
    </lineage>
</organism>